<name>A0A843TZ84_COLES</name>
<proteinExistence type="predicted"/>
<dbReference type="EMBL" id="NMUH01000220">
    <property type="protein sequence ID" value="MQL74713.1"/>
    <property type="molecule type" value="Genomic_DNA"/>
</dbReference>
<sequence length="383" mass="42756">GALLARLAFRGSLHRIVSEEHLDLRHDQIKLVEAFDIGSQQLFTYLSRQAPPTDGYGILLRQGGAQLCKRHLSFGRLEAVDELLLKIGLVDNRIGPQPRVPLEGGTRQRCCEVTEEIYSGGPLASLSEAVIHDLFYHSPLGHDVLSCRGLGVYAPALLLGRVNGIVVGHNRVRVDIGQVALLMSSKSILVCRQHLAAWRIRLCLLPSLRQEVGHFSLPTLYEIILGVVCHRLEGGSGWRHEKYFSLFSISQQLLIPEMETRDFVFFPSFKVSLDLSRKGSLIMLKRRLKSLPQVRGSGLIALLSLKRSSGRIPDISEDSFVFLARFIYSEHSSGDARWPSRFPSRSVAGEDFHASTLFRRLLHPSLLGPLGTWTKCCPQPVKD</sequence>
<reference evidence="1" key="1">
    <citation type="submission" date="2017-07" db="EMBL/GenBank/DDBJ databases">
        <title>Taro Niue Genome Assembly and Annotation.</title>
        <authorList>
            <person name="Atibalentja N."/>
            <person name="Keating K."/>
            <person name="Fields C.J."/>
        </authorList>
    </citation>
    <scope>NUCLEOTIDE SEQUENCE</scope>
    <source>
        <strain evidence="1">Niue_2</strain>
        <tissue evidence="1">Leaf</tissue>
    </source>
</reference>
<feature type="non-terminal residue" evidence="1">
    <location>
        <position position="1"/>
    </location>
</feature>
<protein>
    <submittedName>
        <fullName evidence="1">Uncharacterized protein</fullName>
    </submittedName>
</protein>
<gene>
    <name evidence="1" type="ORF">Taro_007086</name>
</gene>
<organism evidence="1 2">
    <name type="scientific">Colocasia esculenta</name>
    <name type="common">Wild taro</name>
    <name type="synonym">Arum esculentum</name>
    <dbReference type="NCBI Taxonomy" id="4460"/>
    <lineage>
        <taxon>Eukaryota</taxon>
        <taxon>Viridiplantae</taxon>
        <taxon>Streptophyta</taxon>
        <taxon>Embryophyta</taxon>
        <taxon>Tracheophyta</taxon>
        <taxon>Spermatophyta</taxon>
        <taxon>Magnoliopsida</taxon>
        <taxon>Liliopsida</taxon>
        <taxon>Araceae</taxon>
        <taxon>Aroideae</taxon>
        <taxon>Colocasieae</taxon>
        <taxon>Colocasia</taxon>
    </lineage>
</organism>
<dbReference type="Proteomes" id="UP000652761">
    <property type="component" value="Unassembled WGS sequence"/>
</dbReference>
<evidence type="ECO:0000313" key="2">
    <source>
        <dbReference type="Proteomes" id="UP000652761"/>
    </source>
</evidence>
<feature type="non-terminal residue" evidence="1">
    <location>
        <position position="383"/>
    </location>
</feature>
<dbReference type="AlphaFoldDB" id="A0A843TZ84"/>
<evidence type="ECO:0000313" key="1">
    <source>
        <dbReference type="EMBL" id="MQL74713.1"/>
    </source>
</evidence>
<comment type="caution">
    <text evidence="1">The sequence shown here is derived from an EMBL/GenBank/DDBJ whole genome shotgun (WGS) entry which is preliminary data.</text>
</comment>
<keyword evidence="2" id="KW-1185">Reference proteome</keyword>
<accession>A0A843TZ84</accession>